<dbReference type="KEGG" id="nzs:SLY_0926"/>
<gene>
    <name evidence="2" type="ORF">SLY_0926</name>
</gene>
<organism evidence="2 3">
    <name type="scientific">Strawberry lethal yellows phytoplasma (CPA) str. NZSb11</name>
    <dbReference type="NCBI Taxonomy" id="980422"/>
    <lineage>
        <taxon>Bacteria</taxon>
        <taxon>Bacillati</taxon>
        <taxon>Mycoplasmatota</taxon>
        <taxon>Mollicutes</taxon>
        <taxon>Acholeplasmatales</taxon>
        <taxon>Acholeplasmataceae</taxon>
        <taxon>Candidatus Phytoplasma</taxon>
        <taxon>16SrXII (Stolbur group)</taxon>
    </lineage>
</organism>
<dbReference type="Proteomes" id="UP000013941">
    <property type="component" value="Chromosome"/>
</dbReference>
<feature type="domain" description="Antitoxin SocA-like Panacea" evidence="1">
    <location>
        <begin position="58"/>
        <end position="153"/>
    </location>
</feature>
<protein>
    <submittedName>
        <fullName evidence="2">Phage-Associated Protein</fullName>
    </submittedName>
</protein>
<evidence type="ECO:0000259" key="1">
    <source>
        <dbReference type="Pfam" id="PF13274"/>
    </source>
</evidence>
<dbReference type="EMBL" id="CP002548">
    <property type="protein sequence ID" value="AGL90841.1"/>
    <property type="molecule type" value="Genomic_DNA"/>
</dbReference>
<accession>R4RQQ3</accession>
<dbReference type="InterPro" id="IPR025272">
    <property type="entry name" value="SocA_Panacea"/>
</dbReference>
<name>R4RQQ3_PHYAS</name>
<evidence type="ECO:0000313" key="2">
    <source>
        <dbReference type="EMBL" id="AGL90841.1"/>
    </source>
</evidence>
<proteinExistence type="predicted"/>
<reference evidence="2 3" key="1">
    <citation type="journal article" date="2013" name="BMC Genomics">
        <title>Comparison of the complete genome sequence of two closely related isolates of 'Candidatus Phytoplasma australiense' reveals genome plasticity.</title>
        <authorList>
            <person name="Andersen M.T."/>
            <person name="Liefting L.W."/>
            <person name="Havukkala I."/>
            <person name="Beever R.E."/>
        </authorList>
    </citation>
    <scope>NUCLEOTIDE SEQUENCE [LARGE SCALE GENOMIC DNA]</scope>
    <source>
        <strain evidence="2 3">NZSb11</strain>
    </source>
</reference>
<dbReference type="Pfam" id="PF13274">
    <property type="entry name" value="SocA_Panacea"/>
    <property type="match status" value="1"/>
</dbReference>
<dbReference type="HOGENOM" id="CLU_110683_4_0_14"/>
<dbReference type="AlphaFoldDB" id="R4RQQ3"/>
<dbReference type="PATRIC" id="fig|980422.3.peg.849"/>
<keyword evidence="3" id="KW-1185">Reference proteome</keyword>
<evidence type="ECO:0000313" key="3">
    <source>
        <dbReference type="Proteomes" id="UP000013941"/>
    </source>
</evidence>
<sequence>MEKNVVLKWCHFRGAYQSKKEAITVVNKNNNKPNVLDVTNYIIIKFKNNNENLTHMKLHKLIYYSYVKYLIEYKKRLILERPKAWKYGPVFGELYFILKDYFEKPIVKPLCDGRSQKIITDEKRKKIIDEVLLLCKNKTAIELSNISHQQTPWDETYHYYRYKKNDSTILDEDLKNFFSNHKLLETIKQDELQKNFKKKFGIFGKDWW</sequence>